<feature type="compositionally biased region" description="Basic and acidic residues" evidence="1">
    <location>
        <begin position="170"/>
        <end position="180"/>
    </location>
</feature>
<evidence type="ECO:0000313" key="3">
    <source>
        <dbReference type="Proteomes" id="UP000318571"/>
    </source>
</evidence>
<feature type="compositionally biased region" description="Pro residues" evidence="1">
    <location>
        <begin position="186"/>
        <end position="200"/>
    </location>
</feature>
<dbReference type="Proteomes" id="UP000318571">
    <property type="component" value="Chromosome 1"/>
</dbReference>
<proteinExistence type="predicted"/>
<feature type="region of interest" description="Disordered" evidence="1">
    <location>
        <begin position="153"/>
        <end position="206"/>
    </location>
</feature>
<dbReference type="EMBL" id="VCGU01000010">
    <property type="protein sequence ID" value="TRY68994.1"/>
    <property type="molecule type" value="Genomic_DNA"/>
</dbReference>
<evidence type="ECO:0000313" key="2">
    <source>
        <dbReference type="EMBL" id="TRY68994.1"/>
    </source>
</evidence>
<sequence>MHFIRPRVFVFVHRCPPEFVYLYREFGGNLWIRDSRQQLATEITNSNSTTLTLMRELQEQPLSLQSCCRLVIRNHCQKLDDGNRICHLAAANEMKGLLTTPLVDFLLFRSLVLSVEQVPVMGEIPTLVGRTEAILCQIVDDMARETPLIVRRRPREQPVINQSPAFTIEPEPKHQPEPLDRAAFGAPPPPPPPPPPPIAPRPGFWRFPEAELATDHRVWRRPDHS</sequence>
<comment type="caution">
    <text evidence="2">The sequence shown here is derived from an EMBL/GenBank/DDBJ whole genome shotgun (WGS) entry which is preliminary data.</text>
</comment>
<gene>
    <name evidence="2" type="ORF">TCAL_04120</name>
</gene>
<dbReference type="STRING" id="6832.A0A553NU84"/>
<organism evidence="2 3">
    <name type="scientific">Tigriopus californicus</name>
    <name type="common">Marine copepod</name>
    <dbReference type="NCBI Taxonomy" id="6832"/>
    <lineage>
        <taxon>Eukaryota</taxon>
        <taxon>Metazoa</taxon>
        <taxon>Ecdysozoa</taxon>
        <taxon>Arthropoda</taxon>
        <taxon>Crustacea</taxon>
        <taxon>Multicrustacea</taxon>
        <taxon>Hexanauplia</taxon>
        <taxon>Copepoda</taxon>
        <taxon>Harpacticoida</taxon>
        <taxon>Harpacticidae</taxon>
        <taxon>Tigriopus</taxon>
    </lineage>
</organism>
<accession>A0A553NU84</accession>
<keyword evidence="3" id="KW-1185">Reference proteome</keyword>
<evidence type="ECO:0000256" key="1">
    <source>
        <dbReference type="SAM" id="MobiDB-lite"/>
    </source>
</evidence>
<dbReference type="AlphaFoldDB" id="A0A553NU84"/>
<name>A0A553NU84_TIGCA</name>
<protein>
    <submittedName>
        <fullName evidence="2">Uncharacterized protein</fullName>
    </submittedName>
</protein>
<reference evidence="2 3" key="1">
    <citation type="journal article" date="2018" name="Nat. Ecol. Evol.">
        <title>Genomic signatures of mitonuclear coevolution across populations of Tigriopus californicus.</title>
        <authorList>
            <person name="Barreto F.S."/>
            <person name="Watson E.T."/>
            <person name="Lima T.G."/>
            <person name="Willett C.S."/>
            <person name="Edmands S."/>
            <person name="Li W."/>
            <person name="Burton R.S."/>
        </authorList>
    </citation>
    <scope>NUCLEOTIDE SEQUENCE [LARGE SCALE GENOMIC DNA]</scope>
    <source>
        <strain evidence="2 3">San Diego</strain>
    </source>
</reference>